<gene>
    <name evidence="2" type="ORF">HanXRQr2_Chr08g0326491</name>
</gene>
<dbReference type="Proteomes" id="UP000215914">
    <property type="component" value="Unassembled WGS sequence"/>
</dbReference>
<dbReference type="AlphaFoldDB" id="A0A9K3ICQ6"/>
<dbReference type="Gramene" id="mRNA:HanXRQr2_Chr08g0326491">
    <property type="protein sequence ID" value="CDS:HanXRQr2_Chr08g0326491.1"/>
    <property type="gene ID" value="HanXRQr2_Chr08g0326491"/>
</dbReference>
<evidence type="ECO:0000313" key="2">
    <source>
        <dbReference type="EMBL" id="KAF5794295.1"/>
    </source>
</evidence>
<name>A0A9K3ICQ6_HELAN</name>
<evidence type="ECO:0000256" key="1">
    <source>
        <dbReference type="SAM" id="SignalP"/>
    </source>
</evidence>
<organism evidence="2 3">
    <name type="scientific">Helianthus annuus</name>
    <name type="common">Common sunflower</name>
    <dbReference type="NCBI Taxonomy" id="4232"/>
    <lineage>
        <taxon>Eukaryota</taxon>
        <taxon>Viridiplantae</taxon>
        <taxon>Streptophyta</taxon>
        <taxon>Embryophyta</taxon>
        <taxon>Tracheophyta</taxon>
        <taxon>Spermatophyta</taxon>
        <taxon>Magnoliopsida</taxon>
        <taxon>eudicotyledons</taxon>
        <taxon>Gunneridae</taxon>
        <taxon>Pentapetalae</taxon>
        <taxon>asterids</taxon>
        <taxon>campanulids</taxon>
        <taxon>Asterales</taxon>
        <taxon>Asteraceae</taxon>
        <taxon>Asteroideae</taxon>
        <taxon>Heliantheae alliance</taxon>
        <taxon>Heliantheae</taxon>
        <taxon>Helianthus</taxon>
    </lineage>
</organism>
<proteinExistence type="predicted"/>
<sequence length="49" mass="5649">MSFTRSFRLWLCFMILSPFSIVSQGQSPAFSRIIKSKSRFIATGLYKNV</sequence>
<dbReference type="EMBL" id="MNCJ02000323">
    <property type="protein sequence ID" value="KAF5794295.1"/>
    <property type="molecule type" value="Genomic_DNA"/>
</dbReference>
<protein>
    <submittedName>
        <fullName evidence="2">Uncharacterized protein</fullName>
    </submittedName>
</protein>
<keyword evidence="1" id="KW-0732">Signal</keyword>
<reference evidence="2" key="2">
    <citation type="submission" date="2020-06" db="EMBL/GenBank/DDBJ databases">
        <title>Helianthus annuus Genome sequencing and assembly Release 2.</title>
        <authorList>
            <person name="Gouzy J."/>
            <person name="Langlade N."/>
            <person name="Munos S."/>
        </authorList>
    </citation>
    <scope>NUCLEOTIDE SEQUENCE</scope>
    <source>
        <tissue evidence="2">Leaves</tissue>
    </source>
</reference>
<comment type="caution">
    <text evidence="2">The sequence shown here is derived from an EMBL/GenBank/DDBJ whole genome shotgun (WGS) entry which is preliminary data.</text>
</comment>
<reference evidence="2" key="1">
    <citation type="journal article" date="2017" name="Nature">
        <title>The sunflower genome provides insights into oil metabolism, flowering and Asterid evolution.</title>
        <authorList>
            <person name="Badouin H."/>
            <person name="Gouzy J."/>
            <person name="Grassa C.J."/>
            <person name="Murat F."/>
            <person name="Staton S.E."/>
            <person name="Cottret L."/>
            <person name="Lelandais-Briere C."/>
            <person name="Owens G.L."/>
            <person name="Carrere S."/>
            <person name="Mayjonade B."/>
            <person name="Legrand L."/>
            <person name="Gill N."/>
            <person name="Kane N.C."/>
            <person name="Bowers J.E."/>
            <person name="Hubner S."/>
            <person name="Bellec A."/>
            <person name="Berard A."/>
            <person name="Berges H."/>
            <person name="Blanchet N."/>
            <person name="Boniface M.C."/>
            <person name="Brunel D."/>
            <person name="Catrice O."/>
            <person name="Chaidir N."/>
            <person name="Claudel C."/>
            <person name="Donnadieu C."/>
            <person name="Faraut T."/>
            <person name="Fievet G."/>
            <person name="Helmstetter N."/>
            <person name="King M."/>
            <person name="Knapp S.J."/>
            <person name="Lai Z."/>
            <person name="Le Paslier M.C."/>
            <person name="Lippi Y."/>
            <person name="Lorenzon L."/>
            <person name="Mandel J.R."/>
            <person name="Marage G."/>
            <person name="Marchand G."/>
            <person name="Marquand E."/>
            <person name="Bret-Mestries E."/>
            <person name="Morien E."/>
            <person name="Nambeesan S."/>
            <person name="Nguyen T."/>
            <person name="Pegot-Espagnet P."/>
            <person name="Pouilly N."/>
            <person name="Raftis F."/>
            <person name="Sallet E."/>
            <person name="Schiex T."/>
            <person name="Thomas J."/>
            <person name="Vandecasteele C."/>
            <person name="Vares D."/>
            <person name="Vear F."/>
            <person name="Vautrin S."/>
            <person name="Crespi M."/>
            <person name="Mangin B."/>
            <person name="Burke J.M."/>
            <person name="Salse J."/>
            <person name="Munos S."/>
            <person name="Vincourt P."/>
            <person name="Rieseberg L.H."/>
            <person name="Langlade N.B."/>
        </authorList>
    </citation>
    <scope>NUCLEOTIDE SEQUENCE</scope>
    <source>
        <tissue evidence="2">Leaves</tissue>
    </source>
</reference>
<keyword evidence="3" id="KW-1185">Reference proteome</keyword>
<feature type="chain" id="PRO_5039928361" evidence="1">
    <location>
        <begin position="26"/>
        <end position="49"/>
    </location>
</feature>
<evidence type="ECO:0000313" key="3">
    <source>
        <dbReference type="Proteomes" id="UP000215914"/>
    </source>
</evidence>
<accession>A0A9K3ICQ6</accession>
<feature type="signal peptide" evidence="1">
    <location>
        <begin position="1"/>
        <end position="25"/>
    </location>
</feature>